<organism evidence="3 4">
    <name type="scientific">Rozella allomycis (strain CSF55)</name>
    <dbReference type="NCBI Taxonomy" id="988480"/>
    <lineage>
        <taxon>Eukaryota</taxon>
        <taxon>Fungi</taxon>
        <taxon>Fungi incertae sedis</taxon>
        <taxon>Cryptomycota</taxon>
        <taxon>Cryptomycota incertae sedis</taxon>
        <taxon>Rozella</taxon>
    </lineage>
</organism>
<keyword evidence="1" id="KW-0479">Metal-binding</keyword>
<dbReference type="Gene3D" id="2.60.120.10">
    <property type="entry name" value="Jelly Rolls"/>
    <property type="match status" value="1"/>
</dbReference>
<dbReference type="InterPro" id="IPR014710">
    <property type="entry name" value="RmlC-like_jellyroll"/>
</dbReference>
<accession>A0A075AQM5</accession>
<dbReference type="Pfam" id="PF07883">
    <property type="entry name" value="Cupin_2"/>
    <property type="match status" value="1"/>
</dbReference>
<dbReference type="HOGENOM" id="CLU_170530_0_0_1"/>
<dbReference type="SUPFAM" id="SSF51182">
    <property type="entry name" value="RmlC-like cupins"/>
    <property type="match status" value="1"/>
</dbReference>
<gene>
    <name evidence="3" type="ORF">O9G_004125</name>
</gene>
<dbReference type="InterPro" id="IPR051610">
    <property type="entry name" value="GPI/OXD"/>
</dbReference>
<dbReference type="PANTHER" id="PTHR35848">
    <property type="entry name" value="OXALATE-BINDING PROTEIN"/>
    <property type="match status" value="1"/>
</dbReference>
<dbReference type="AlphaFoldDB" id="A0A075AQM5"/>
<dbReference type="EMBL" id="KE561144">
    <property type="protein sequence ID" value="EPZ32551.1"/>
    <property type="molecule type" value="Genomic_DNA"/>
</dbReference>
<protein>
    <recommendedName>
        <fullName evidence="2">Cupin type-2 domain-containing protein</fullName>
    </recommendedName>
</protein>
<evidence type="ECO:0000259" key="2">
    <source>
        <dbReference type="Pfam" id="PF07883"/>
    </source>
</evidence>
<evidence type="ECO:0000256" key="1">
    <source>
        <dbReference type="ARBA" id="ARBA00022723"/>
    </source>
</evidence>
<reference evidence="3 4" key="1">
    <citation type="journal article" date="2013" name="Curr. Biol.">
        <title>Shared signatures of parasitism and phylogenomics unite Cryptomycota and microsporidia.</title>
        <authorList>
            <person name="James T.Y."/>
            <person name="Pelin A."/>
            <person name="Bonen L."/>
            <person name="Ahrendt S."/>
            <person name="Sain D."/>
            <person name="Corradi N."/>
            <person name="Stajich J.E."/>
        </authorList>
    </citation>
    <scope>NUCLEOTIDE SEQUENCE [LARGE SCALE GENOMIC DNA]</scope>
    <source>
        <strain evidence="3 4">CSF55</strain>
    </source>
</reference>
<sequence length="114" mass="13098">MKHVKLRDQPEVPVSHDSSLFKRVLFGRGEMGNTGLMQIAHCILKSGDRVTEHEHADMMEFFYVVGGRGKIYVDGRESVLEKDDIVRIDVKEKHYIVNDSQDDLVLFYFGALDK</sequence>
<feature type="domain" description="Cupin type-2" evidence="2">
    <location>
        <begin position="42"/>
        <end position="107"/>
    </location>
</feature>
<dbReference type="Proteomes" id="UP000030755">
    <property type="component" value="Unassembled WGS sequence"/>
</dbReference>
<evidence type="ECO:0000313" key="3">
    <source>
        <dbReference type="EMBL" id="EPZ32551.1"/>
    </source>
</evidence>
<dbReference type="InterPro" id="IPR013096">
    <property type="entry name" value="Cupin_2"/>
</dbReference>
<dbReference type="InterPro" id="IPR011051">
    <property type="entry name" value="RmlC_Cupin_sf"/>
</dbReference>
<proteinExistence type="predicted"/>
<evidence type="ECO:0000313" key="4">
    <source>
        <dbReference type="Proteomes" id="UP000030755"/>
    </source>
</evidence>
<keyword evidence="4" id="KW-1185">Reference proteome</keyword>
<dbReference type="PANTHER" id="PTHR35848:SF6">
    <property type="entry name" value="CUPIN TYPE-2 DOMAIN-CONTAINING PROTEIN"/>
    <property type="match status" value="1"/>
</dbReference>
<dbReference type="GO" id="GO:0046872">
    <property type="term" value="F:metal ion binding"/>
    <property type="evidence" value="ECO:0007669"/>
    <property type="project" value="UniProtKB-KW"/>
</dbReference>
<name>A0A075AQM5_ROZAC</name>